<feature type="compositionally biased region" description="Basic and acidic residues" evidence="1">
    <location>
        <begin position="413"/>
        <end position="439"/>
    </location>
</feature>
<accession>A0AAE1QTU8</accession>
<feature type="region of interest" description="Disordered" evidence="1">
    <location>
        <begin position="409"/>
        <end position="467"/>
    </location>
</feature>
<comment type="caution">
    <text evidence="2">The sequence shown here is derived from an EMBL/GenBank/DDBJ whole genome shotgun (WGS) entry which is preliminary data.</text>
</comment>
<name>A0AAE1QTU8_9SOLA</name>
<feature type="compositionally biased region" description="Polar residues" evidence="1">
    <location>
        <begin position="204"/>
        <end position="218"/>
    </location>
</feature>
<feature type="region of interest" description="Disordered" evidence="1">
    <location>
        <begin position="600"/>
        <end position="643"/>
    </location>
</feature>
<dbReference type="AlphaFoldDB" id="A0AAE1QTU8"/>
<evidence type="ECO:0000313" key="2">
    <source>
        <dbReference type="EMBL" id="KAK4338027.1"/>
    </source>
</evidence>
<feature type="compositionally biased region" description="Polar residues" evidence="1">
    <location>
        <begin position="235"/>
        <end position="247"/>
    </location>
</feature>
<dbReference type="EMBL" id="JAVYJV010000024">
    <property type="protein sequence ID" value="KAK4338027.1"/>
    <property type="molecule type" value="Genomic_DNA"/>
</dbReference>
<feature type="compositionally biased region" description="Polar residues" evidence="1">
    <location>
        <begin position="604"/>
        <end position="638"/>
    </location>
</feature>
<sequence length="800" mass="87997">MEKSATSVQIGEISIDLNLPKPVKEQGDCQHNFSIRGYTADMRKKDKKICSPFGSSSKPEEQLPPLDVPKFKWWLCDDCIREVGADESAGDEISDVSVHAASAATHILTKMNFVSEPQNGDGSKAIMDDSVDTSDDEFISSRKRNKPICNVVGNKTVKAAKSLRDGTGLGGVRIEEIGNPATEVIVSKQCSSREIESKSPVANVLNNSTNSEPIPSNDGNDKVVPHNSEKEKGSRNGQRTASNTSDQIEVLGNNEKVLNMSNVKLRGLPSLGSRKGTETSKGGDANLAENRQGYLHEDIKNNLPRQKTPKVRLITDLLGGIVNLETSCANAERFSATNEKNVHPGFSSSRKMVPSEPDTVGAPKDIVSVLEDLGKRIKISQKKRNMSQEDRCKSGMNLDGKMGKRLKALNQNKKAERSPMEIEVTDSRRGENGPDREQRLLISSKSVKINKHKSDKDSGVSRKKHKQTPVFGGYSLQMPLEGKNIDIGTNRYGANILLQSSPASTSTGKVERHLRNDDESLHGKETDSGLNWNSNKLLEVRHALNVAPDKNLHRESSSKGKDVVQMLIGIGMVTHQPEKELTIKEKLDLSLSSYRSAQKHVENDTIQTKSTTHWPLNLQKGNKSSDPLRSNGYESGQSSRKEVNSLIRQSNVFESGQSLRKEVNSLVRQPINVSEPGQSARKGVSALVRRSNLSESGQSSRKGAKSLFRRPHVPPTGKPLREGVNPLVRQQNGAETGQSSLKGVILDLNQGIAQTPPMWQEIQSSPNLLQRGNLQIRKSMVLVFSYLGIIFENFRFLLKN</sequence>
<dbReference type="PANTHER" id="PTHR35504">
    <property type="entry name" value="PROTEIN EMBRYONIC FLOWER 1"/>
    <property type="match status" value="1"/>
</dbReference>
<dbReference type="Proteomes" id="UP001291623">
    <property type="component" value="Unassembled WGS sequence"/>
</dbReference>
<dbReference type="InterPro" id="IPR034583">
    <property type="entry name" value="EMF1"/>
</dbReference>
<reference evidence="2" key="1">
    <citation type="submission" date="2023-12" db="EMBL/GenBank/DDBJ databases">
        <title>Genome assembly of Anisodus tanguticus.</title>
        <authorList>
            <person name="Wang Y.-J."/>
        </authorList>
    </citation>
    <scope>NUCLEOTIDE SEQUENCE</scope>
    <source>
        <strain evidence="2">KB-2021</strain>
        <tissue evidence="2">Leaf</tissue>
    </source>
</reference>
<dbReference type="PANTHER" id="PTHR35504:SF1">
    <property type="entry name" value="PROTEIN EMBRYONIC FLOWER 1"/>
    <property type="match status" value="1"/>
</dbReference>
<organism evidence="2 3">
    <name type="scientific">Anisodus tanguticus</name>
    <dbReference type="NCBI Taxonomy" id="243964"/>
    <lineage>
        <taxon>Eukaryota</taxon>
        <taxon>Viridiplantae</taxon>
        <taxon>Streptophyta</taxon>
        <taxon>Embryophyta</taxon>
        <taxon>Tracheophyta</taxon>
        <taxon>Spermatophyta</taxon>
        <taxon>Magnoliopsida</taxon>
        <taxon>eudicotyledons</taxon>
        <taxon>Gunneridae</taxon>
        <taxon>Pentapetalae</taxon>
        <taxon>asterids</taxon>
        <taxon>lamiids</taxon>
        <taxon>Solanales</taxon>
        <taxon>Solanaceae</taxon>
        <taxon>Solanoideae</taxon>
        <taxon>Hyoscyameae</taxon>
        <taxon>Anisodus</taxon>
    </lineage>
</organism>
<feature type="compositionally biased region" description="Polar residues" evidence="1">
    <location>
        <begin position="691"/>
        <end position="701"/>
    </location>
</feature>
<feature type="region of interest" description="Disordered" evidence="1">
    <location>
        <begin position="340"/>
        <end position="360"/>
    </location>
</feature>
<feature type="region of interest" description="Disordered" evidence="1">
    <location>
        <begin position="381"/>
        <end position="400"/>
    </location>
</feature>
<dbReference type="GO" id="GO:0048367">
    <property type="term" value="P:shoot system development"/>
    <property type="evidence" value="ECO:0007669"/>
    <property type="project" value="InterPro"/>
</dbReference>
<evidence type="ECO:0000313" key="3">
    <source>
        <dbReference type="Proteomes" id="UP001291623"/>
    </source>
</evidence>
<feature type="region of interest" description="Disordered" evidence="1">
    <location>
        <begin position="191"/>
        <end position="249"/>
    </location>
</feature>
<dbReference type="GO" id="GO:0009910">
    <property type="term" value="P:negative regulation of flower development"/>
    <property type="evidence" value="ECO:0007669"/>
    <property type="project" value="InterPro"/>
</dbReference>
<feature type="compositionally biased region" description="Basic and acidic residues" evidence="1">
    <location>
        <begin position="219"/>
        <end position="234"/>
    </location>
</feature>
<keyword evidence="3" id="KW-1185">Reference proteome</keyword>
<proteinExistence type="predicted"/>
<evidence type="ECO:0000256" key="1">
    <source>
        <dbReference type="SAM" id="MobiDB-lite"/>
    </source>
</evidence>
<feature type="region of interest" description="Disordered" evidence="1">
    <location>
        <begin position="673"/>
        <end position="725"/>
    </location>
</feature>
<feature type="compositionally biased region" description="Basic residues" evidence="1">
    <location>
        <begin position="702"/>
        <end position="712"/>
    </location>
</feature>
<gene>
    <name evidence="2" type="ORF">RND71_042514</name>
</gene>
<protein>
    <submittedName>
        <fullName evidence="2">Uncharacterized protein</fullName>
    </submittedName>
</protein>
<dbReference type="GO" id="GO:0045892">
    <property type="term" value="P:negative regulation of DNA-templated transcription"/>
    <property type="evidence" value="ECO:0007669"/>
    <property type="project" value="InterPro"/>
</dbReference>